<dbReference type="FunFam" id="1.20.58.760:FF:000001">
    <property type="entry name" value="ATP-dependent zinc metalloprotease FtsH"/>
    <property type="match status" value="1"/>
</dbReference>
<feature type="transmembrane region" description="Helical" evidence="20">
    <location>
        <begin position="101"/>
        <end position="123"/>
    </location>
</feature>
<reference evidence="22 23" key="1">
    <citation type="submission" date="2017-07" db="EMBL/GenBank/DDBJ databases">
        <title>Mechanisms for carbon and nitrogen cycling indicate functional differentiation within the Candidate Phyla Radiation.</title>
        <authorList>
            <person name="Danczak R.E."/>
            <person name="Johnston M.D."/>
            <person name="Kenah C."/>
            <person name="Slattery M."/>
            <person name="Wrighton K.C."/>
            <person name="Wilkins M.J."/>
        </authorList>
    </citation>
    <scope>NUCLEOTIDE SEQUENCE [LARGE SCALE GENOMIC DNA]</scope>
    <source>
        <strain evidence="22">Licking1014_7</strain>
    </source>
</reference>
<dbReference type="Pfam" id="PF01434">
    <property type="entry name" value="Peptidase_M41"/>
    <property type="match status" value="1"/>
</dbReference>
<dbReference type="SUPFAM" id="SSF140990">
    <property type="entry name" value="FtsH protease domain-like"/>
    <property type="match status" value="1"/>
</dbReference>
<dbReference type="GO" id="GO:0005524">
    <property type="term" value="F:ATP binding"/>
    <property type="evidence" value="ECO:0007669"/>
    <property type="project" value="UniProtKB-KW"/>
</dbReference>
<keyword evidence="18" id="KW-0482">Metalloprotease</keyword>
<dbReference type="GO" id="GO:0006314">
    <property type="term" value="P:intron homing"/>
    <property type="evidence" value="ECO:0007669"/>
    <property type="project" value="UniProtKB-KW"/>
</dbReference>
<dbReference type="GO" id="GO:0016539">
    <property type="term" value="P:intein-mediated protein splicing"/>
    <property type="evidence" value="ECO:0007669"/>
    <property type="project" value="InterPro"/>
</dbReference>
<evidence type="ECO:0000256" key="5">
    <source>
        <dbReference type="ARBA" id="ARBA00022692"/>
    </source>
</evidence>
<dbReference type="InterPro" id="IPR004042">
    <property type="entry name" value="Intein_endonuc_central"/>
</dbReference>
<evidence type="ECO:0000256" key="16">
    <source>
        <dbReference type="ARBA" id="ARBA00022989"/>
    </source>
</evidence>
<name>A0A554LJD9_9BACT</name>
<dbReference type="InterPro" id="IPR003587">
    <property type="entry name" value="Hint_dom_N"/>
</dbReference>
<keyword evidence="5 20" id="KW-0812">Transmembrane</keyword>
<keyword evidence="22" id="KW-0131">Cell cycle</keyword>
<dbReference type="GO" id="GO:0004222">
    <property type="term" value="F:metalloendopeptidase activity"/>
    <property type="evidence" value="ECO:0007669"/>
    <property type="project" value="InterPro"/>
</dbReference>
<dbReference type="PROSITE" id="PS50817">
    <property type="entry name" value="INTEIN_N_TER"/>
    <property type="match status" value="1"/>
</dbReference>
<keyword evidence="6" id="KW-0540">Nuclease</keyword>
<dbReference type="EMBL" id="VMGK01000009">
    <property type="protein sequence ID" value="TSC92967.1"/>
    <property type="molecule type" value="Genomic_DNA"/>
</dbReference>
<dbReference type="GO" id="GO:0004519">
    <property type="term" value="F:endonuclease activity"/>
    <property type="evidence" value="ECO:0007669"/>
    <property type="project" value="UniProtKB-KW"/>
</dbReference>
<evidence type="ECO:0000256" key="17">
    <source>
        <dbReference type="ARBA" id="ARBA00023000"/>
    </source>
</evidence>
<dbReference type="Gene3D" id="1.10.8.60">
    <property type="match status" value="1"/>
</dbReference>
<evidence type="ECO:0000313" key="22">
    <source>
        <dbReference type="EMBL" id="TSC92967.1"/>
    </source>
</evidence>
<dbReference type="InterPro" id="IPR037219">
    <property type="entry name" value="Peptidase_M41-like"/>
</dbReference>
<keyword evidence="15" id="KW-0809">Transit peptide</keyword>
<dbReference type="PANTHER" id="PTHR23076:SF97">
    <property type="entry name" value="ATP-DEPENDENT ZINC METALLOPROTEASE YME1L1"/>
    <property type="match status" value="1"/>
</dbReference>
<sequence>MNPKIKQIIITILIVGGIIALYQYGYPGAPNIENVSISQIKNMVASGEIKELSVDKSKVVATDNQDKKFSAFLESGAKLSDYEITADKVKIEVIDPEKGSFLPTFLTVILPFLLVAGFLYFMLKGAQGANMRAMNFGKSRAQLYEGKNRITFSDVAGAQESKQELQEVVEFLRYPQKFLRLGAEIPKGVLLVGPPGTGKTLIARAVAGEAGVPFFSVSASEFVEMFVGVGAARTRDIFQKAKKNAPAILFIDELDAIGRQRGSGLGGSHDEREQTLNQILVEMDGFEVDSKVVVVAASVTGDTAILIRDPRQGVKLISIGEFVDDYYRTGEEGIEKSISGIEVLGFEKKTSRNRLLKNNLYFGKSAFMPVKSVFRHKVNEIYEIEYLGGKIRTTGNHSLFVKTSDGIIKKKYVCKMNPRDVLVGFPNKEGKKRKGFRRIKSCEFNSEFNLELPLWQPLFVKSEPIKNIYQYVLAQTNTISQTKLGEEVGFSQRTIGKWQQGICEPRVLSRNYYQHKDVLPERVKVTPNLMRLFGYYVAEGYSRKELDFCLGSHEIEIIKDIKILMKEIFGLEPDKIYHRETAINIIYYSKPLAEFFAYHCGQGAHNKHLPAFLFEAPKEYFVDFLKGYANGDGCFVKKGKNKGNLVLISVSKQLLLELNWLSRMHGFEPSFSEFEAREGRRIKNGKPLKKSKAYRLEFWKTTNPFNNLDRQWSLHPLALVKKVTKLPFNGFVYDLCGCENEAFFAGEKPILASNTNRPDVLDPALLRPGRFDRRVILDLPDKKEREEILKIHYQKKPMAKKIDTGKIAAGTAGMSGADLKNMVNEAAIFAARNNKKEISQSDLHWAVEKVLLGPERKSRVLSKHEKEIIAYHEAGHAIVGHILPGTDPVHKISIISRGLTLGYTWSLPGEDIHLYSKEKFEDQISQMLGGRVAEELIFKSVTTGASNDLKQATKIARDMVTRYGMSDKLGPMTLGEREELIFLGKELAEHKTYSEKIAAKIDDEISKIICEAEKKTKIILQKHRHKLNKIAKILLIKETIEGEEFKALFGARQMNVKIQIVPPKAIATGQANVK</sequence>
<dbReference type="FunFam" id="1.10.8.60:FF:000001">
    <property type="entry name" value="ATP-dependent zinc metalloprotease FtsH"/>
    <property type="match status" value="1"/>
</dbReference>
<evidence type="ECO:0000256" key="7">
    <source>
        <dbReference type="ARBA" id="ARBA00022723"/>
    </source>
</evidence>
<evidence type="ECO:0000256" key="13">
    <source>
        <dbReference type="ARBA" id="ARBA00022840"/>
    </source>
</evidence>
<dbReference type="GO" id="GO:0051301">
    <property type="term" value="P:cell division"/>
    <property type="evidence" value="ECO:0007669"/>
    <property type="project" value="UniProtKB-KW"/>
</dbReference>
<dbReference type="InterPro" id="IPR041569">
    <property type="entry name" value="AAA_lid_3"/>
</dbReference>
<evidence type="ECO:0000256" key="10">
    <source>
        <dbReference type="ARBA" id="ARBA00022801"/>
    </source>
</evidence>
<dbReference type="InterPro" id="IPR003959">
    <property type="entry name" value="ATPase_AAA_core"/>
</dbReference>
<organism evidence="22 23">
    <name type="scientific">Candidatus Berkelbacteria bacterium Licking1014_7</name>
    <dbReference type="NCBI Taxonomy" id="2017147"/>
    <lineage>
        <taxon>Bacteria</taxon>
        <taxon>Candidatus Berkelbacteria</taxon>
    </lineage>
</organism>
<evidence type="ECO:0000259" key="21">
    <source>
        <dbReference type="PROSITE" id="PS50819"/>
    </source>
</evidence>
<dbReference type="Gene3D" id="3.10.28.10">
    <property type="entry name" value="Homing endonucleases"/>
    <property type="match status" value="1"/>
</dbReference>
<keyword evidence="17" id="KW-0651">Protein splicing</keyword>
<keyword evidence="19 20" id="KW-0472">Membrane</keyword>
<dbReference type="InterPro" id="IPR000642">
    <property type="entry name" value="Peptidase_M41"/>
</dbReference>
<dbReference type="Gene3D" id="1.20.58.760">
    <property type="entry name" value="Peptidase M41"/>
    <property type="match status" value="1"/>
</dbReference>
<keyword evidence="10" id="KW-0378">Hydrolase</keyword>
<comment type="cofactor">
    <cofactor evidence="1">
        <name>Zn(2+)</name>
        <dbReference type="ChEBI" id="CHEBI:29105"/>
    </cofactor>
</comment>
<dbReference type="InterPro" id="IPR027417">
    <property type="entry name" value="P-loop_NTPase"/>
</dbReference>
<keyword evidence="16 20" id="KW-1133">Transmembrane helix</keyword>
<dbReference type="SMART" id="SM00306">
    <property type="entry name" value="HintN"/>
    <property type="match status" value="1"/>
</dbReference>
<evidence type="ECO:0000256" key="2">
    <source>
        <dbReference type="ARBA" id="ARBA00004141"/>
    </source>
</evidence>
<keyword evidence="9" id="KW-0255">Endonuclease</keyword>
<evidence type="ECO:0000256" key="15">
    <source>
        <dbReference type="ARBA" id="ARBA00022946"/>
    </source>
</evidence>
<feature type="domain" description="DOD-type homing endonuclease" evidence="21">
    <location>
        <begin position="532"/>
        <end position="667"/>
    </location>
</feature>
<dbReference type="SUPFAM" id="SSF55608">
    <property type="entry name" value="Homing endonucleases"/>
    <property type="match status" value="1"/>
</dbReference>
<comment type="caution">
    <text evidence="22">The sequence shown here is derived from an EMBL/GenBank/DDBJ whole genome shotgun (WGS) entry which is preliminary data.</text>
</comment>
<keyword evidence="12" id="KW-0862">Zinc</keyword>
<evidence type="ECO:0000256" key="20">
    <source>
        <dbReference type="SAM" id="Phobius"/>
    </source>
</evidence>
<feature type="transmembrane region" description="Helical" evidence="20">
    <location>
        <begin position="7"/>
        <end position="26"/>
    </location>
</feature>
<dbReference type="GO" id="GO:0016020">
    <property type="term" value="C:membrane"/>
    <property type="evidence" value="ECO:0007669"/>
    <property type="project" value="UniProtKB-SubCell"/>
</dbReference>
<evidence type="ECO:0000256" key="6">
    <source>
        <dbReference type="ARBA" id="ARBA00022722"/>
    </source>
</evidence>
<dbReference type="SUPFAM" id="SSF51294">
    <property type="entry name" value="Hedgehog/intein (Hint) domain"/>
    <property type="match status" value="1"/>
</dbReference>
<gene>
    <name evidence="22" type="ORF">CEN89_332</name>
</gene>
<dbReference type="Gene3D" id="2.170.16.10">
    <property type="entry name" value="Hedgehog/Intein (Hint) domain"/>
    <property type="match status" value="1"/>
</dbReference>
<dbReference type="InterPro" id="IPR027434">
    <property type="entry name" value="Homing_endonucl"/>
</dbReference>
<dbReference type="InterPro" id="IPR006141">
    <property type="entry name" value="Intein_N"/>
</dbReference>
<comment type="subcellular location">
    <subcellularLocation>
        <location evidence="2">Membrane</location>
        <topology evidence="2">Multi-pass membrane protein</topology>
    </subcellularLocation>
</comment>
<evidence type="ECO:0000256" key="9">
    <source>
        <dbReference type="ARBA" id="ARBA00022759"/>
    </source>
</evidence>
<dbReference type="Proteomes" id="UP000315689">
    <property type="component" value="Unassembled WGS sequence"/>
</dbReference>
<dbReference type="GO" id="GO:0016887">
    <property type="term" value="F:ATP hydrolysis activity"/>
    <property type="evidence" value="ECO:0007669"/>
    <property type="project" value="InterPro"/>
</dbReference>
<keyword evidence="22" id="KW-0132">Cell division</keyword>
<evidence type="ECO:0000256" key="8">
    <source>
        <dbReference type="ARBA" id="ARBA00022741"/>
    </source>
</evidence>
<dbReference type="Pfam" id="PF00004">
    <property type="entry name" value="AAA"/>
    <property type="match status" value="1"/>
</dbReference>
<dbReference type="PROSITE" id="PS50819">
    <property type="entry name" value="INTEIN_ENDONUCLEASE"/>
    <property type="match status" value="1"/>
</dbReference>
<keyword evidence="4 22" id="KW-0645">Protease</keyword>
<dbReference type="Pfam" id="PF17862">
    <property type="entry name" value="AAA_lid_3"/>
    <property type="match status" value="1"/>
</dbReference>
<dbReference type="CDD" id="cd00081">
    <property type="entry name" value="Hint"/>
    <property type="match status" value="1"/>
</dbReference>
<evidence type="ECO:0000256" key="4">
    <source>
        <dbReference type="ARBA" id="ARBA00022670"/>
    </source>
</evidence>
<evidence type="ECO:0000256" key="12">
    <source>
        <dbReference type="ARBA" id="ARBA00022833"/>
    </source>
</evidence>
<dbReference type="GO" id="GO:0004176">
    <property type="term" value="F:ATP-dependent peptidase activity"/>
    <property type="evidence" value="ECO:0007669"/>
    <property type="project" value="InterPro"/>
</dbReference>
<comment type="similarity">
    <text evidence="3">In the C-terminal section; belongs to the peptidase M41 family.</text>
</comment>
<evidence type="ECO:0000256" key="14">
    <source>
        <dbReference type="ARBA" id="ARBA00022886"/>
    </source>
</evidence>
<dbReference type="SMART" id="SM00382">
    <property type="entry name" value="AAA"/>
    <property type="match status" value="1"/>
</dbReference>
<accession>A0A554LJD9</accession>
<dbReference type="Gene3D" id="3.40.50.300">
    <property type="entry name" value="P-loop containing nucleotide triphosphate hydrolases"/>
    <property type="match status" value="2"/>
</dbReference>
<evidence type="ECO:0000256" key="18">
    <source>
        <dbReference type="ARBA" id="ARBA00023049"/>
    </source>
</evidence>
<dbReference type="CDD" id="cd19501">
    <property type="entry name" value="RecA-like_FtsH"/>
    <property type="match status" value="1"/>
</dbReference>
<keyword evidence="13" id="KW-0067">ATP-binding</keyword>
<dbReference type="PANTHER" id="PTHR23076">
    <property type="entry name" value="METALLOPROTEASE M41 FTSH"/>
    <property type="match status" value="1"/>
</dbReference>
<keyword evidence="11" id="KW-0068">Autocatalytic cleavage</keyword>
<dbReference type="PRINTS" id="PR00379">
    <property type="entry name" value="INTEIN"/>
</dbReference>
<evidence type="ECO:0000256" key="19">
    <source>
        <dbReference type="ARBA" id="ARBA00023136"/>
    </source>
</evidence>
<keyword evidence="14" id="KW-0404">Intron homing</keyword>
<dbReference type="FunFam" id="3.40.50.300:FF:000277">
    <property type="entry name" value="ATP-dependent zinc metalloprotease FtsH"/>
    <property type="match status" value="1"/>
</dbReference>
<dbReference type="InterPro" id="IPR003593">
    <property type="entry name" value="AAA+_ATPase"/>
</dbReference>
<protein>
    <submittedName>
        <fullName evidence="22">Cell division protease FtsH</fullName>
    </submittedName>
</protein>
<evidence type="ECO:0000256" key="1">
    <source>
        <dbReference type="ARBA" id="ARBA00001947"/>
    </source>
</evidence>
<dbReference type="AlphaFoldDB" id="A0A554LJD9"/>
<dbReference type="GO" id="GO:0046872">
    <property type="term" value="F:metal ion binding"/>
    <property type="evidence" value="ECO:0007669"/>
    <property type="project" value="UniProtKB-KW"/>
</dbReference>
<proteinExistence type="inferred from homology"/>
<evidence type="ECO:0000256" key="3">
    <source>
        <dbReference type="ARBA" id="ARBA00010044"/>
    </source>
</evidence>
<dbReference type="SUPFAM" id="SSF52540">
    <property type="entry name" value="P-loop containing nucleoside triphosphate hydrolases"/>
    <property type="match status" value="2"/>
</dbReference>
<evidence type="ECO:0000313" key="23">
    <source>
        <dbReference type="Proteomes" id="UP000315689"/>
    </source>
</evidence>
<keyword evidence="8" id="KW-0547">Nucleotide-binding</keyword>
<dbReference type="InterPro" id="IPR006142">
    <property type="entry name" value="INTEIN"/>
</dbReference>
<keyword evidence="7" id="KW-0479">Metal-binding</keyword>
<dbReference type="InterPro" id="IPR036844">
    <property type="entry name" value="Hint_dom_sf"/>
</dbReference>
<evidence type="ECO:0000256" key="11">
    <source>
        <dbReference type="ARBA" id="ARBA00022813"/>
    </source>
</evidence>